<dbReference type="STRING" id="1436961.SAMN05421739_10470"/>
<evidence type="ECO:0000256" key="3">
    <source>
        <dbReference type="ARBA" id="ARBA00023274"/>
    </source>
</evidence>
<sequence>MSELIKFIEQESTDKRASFPNFQAGDTINIHVKIREGNKERIQQFQGVVIQRKNVNTNGETFTVRKVSNQIGLERIFPLLSPAIEKIELVRRGRVRRARLYYLRGLQGKAARIKERR</sequence>
<comment type="function">
    <text evidence="5 6">This protein is located at the 30S-50S ribosomal subunit interface and may play a role in the structure and function of the aminoacyl-tRNA binding site.</text>
</comment>
<gene>
    <name evidence="5" type="primary">rplS</name>
    <name evidence="7" type="ORF">SAMN05421739_10470</name>
</gene>
<dbReference type="Pfam" id="PF01245">
    <property type="entry name" value="Ribosomal_L19"/>
    <property type="match status" value="1"/>
</dbReference>
<dbReference type="OrthoDB" id="9803541at2"/>
<dbReference type="PANTHER" id="PTHR15680:SF9">
    <property type="entry name" value="LARGE RIBOSOMAL SUBUNIT PROTEIN BL19M"/>
    <property type="match status" value="1"/>
</dbReference>
<keyword evidence="8" id="KW-1185">Reference proteome</keyword>
<evidence type="ECO:0000313" key="7">
    <source>
        <dbReference type="EMBL" id="SFG85130.1"/>
    </source>
</evidence>
<evidence type="ECO:0000256" key="6">
    <source>
        <dbReference type="RuleBase" id="RU000559"/>
    </source>
</evidence>
<dbReference type="GO" id="GO:0006412">
    <property type="term" value="P:translation"/>
    <property type="evidence" value="ECO:0007669"/>
    <property type="project" value="UniProtKB-UniRule"/>
</dbReference>
<evidence type="ECO:0000256" key="2">
    <source>
        <dbReference type="ARBA" id="ARBA00022980"/>
    </source>
</evidence>
<dbReference type="PROSITE" id="PS01015">
    <property type="entry name" value="RIBOSOMAL_L19"/>
    <property type="match status" value="1"/>
</dbReference>
<dbReference type="PANTHER" id="PTHR15680">
    <property type="entry name" value="RIBOSOMAL PROTEIN L19"/>
    <property type="match status" value="1"/>
</dbReference>
<evidence type="ECO:0000313" key="8">
    <source>
        <dbReference type="Proteomes" id="UP000198724"/>
    </source>
</evidence>
<dbReference type="RefSeq" id="WP_092101711.1">
    <property type="nucleotide sequence ID" value="NZ_FOOT01000004.1"/>
</dbReference>
<protein>
    <recommendedName>
        <fullName evidence="4 5">Large ribosomal subunit protein bL19</fullName>
    </recommendedName>
</protein>
<dbReference type="InterPro" id="IPR018257">
    <property type="entry name" value="Ribosomal_bL19_CS"/>
</dbReference>
<keyword evidence="3 5" id="KW-0687">Ribonucleoprotein</keyword>
<dbReference type="InterPro" id="IPR038657">
    <property type="entry name" value="Ribosomal_bL19_sf"/>
</dbReference>
<dbReference type="PIRSF" id="PIRSF002191">
    <property type="entry name" value="Ribosomal_L19"/>
    <property type="match status" value="1"/>
</dbReference>
<comment type="similarity">
    <text evidence="1 5 6">Belongs to the bacterial ribosomal protein bL19 family.</text>
</comment>
<dbReference type="AlphaFoldDB" id="A0A1I2V7R6"/>
<dbReference type="Proteomes" id="UP000198724">
    <property type="component" value="Unassembled WGS sequence"/>
</dbReference>
<dbReference type="GO" id="GO:0022625">
    <property type="term" value="C:cytosolic large ribosomal subunit"/>
    <property type="evidence" value="ECO:0007669"/>
    <property type="project" value="TreeGrafter"/>
</dbReference>
<dbReference type="SUPFAM" id="SSF50104">
    <property type="entry name" value="Translation proteins SH3-like domain"/>
    <property type="match status" value="1"/>
</dbReference>
<accession>A0A1I2V7R6</accession>
<dbReference type="FunFam" id="2.30.30.790:FF:000001">
    <property type="entry name" value="50S ribosomal protein L19"/>
    <property type="match status" value="1"/>
</dbReference>
<dbReference type="EMBL" id="FOOT01000004">
    <property type="protein sequence ID" value="SFG85130.1"/>
    <property type="molecule type" value="Genomic_DNA"/>
</dbReference>
<dbReference type="HAMAP" id="MF_00402">
    <property type="entry name" value="Ribosomal_bL19"/>
    <property type="match status" value="1"/>
</dbReference>
<evidence type="ECO:0000256" key="4">
    <source>
        <dbReference type="ARBA" id="ARBA00035171"/>
    </source>
</evidence>
<dbReference type="NCBIfam" id="TIGR01024">
    <property type="entry name" value="rplS_bact"/>
    <property type="match status" value="1"/>
</dbReference>
<evidence type="ECO:0000256" key="5">
    <source>
        <dbReference type="HAMAP-Rule" id="MF_00402"/>
    </source>
</evidence>
<organism evidence="7 8">
    <name type="scientific">Pontibacter chinhatensis</name>
    <dbReference type="NCBI Taxonomy" id="1436961"/>
    <lineage>
        <taxon>Bacteria</taxon>
        <taxon>Pseudomonadati</taxon>
        <taxon>Bacteroidota</taxon>
        <taxon>Cytophagia</taxon>
        <taxon>Cytophagales</taxon>
        <taxon>Hymenobacteraceae</taxon>
        <taxon>Pontibacter</taxon>
    </lineage>
</organism>
<dbReference type="Gene3D" id="2.30.30.790">
    <property type="match status" value="1"/>
</dbReference>
<dbReference type="InterPro" id="IPR001857">
    <property type="entry name" value="Ribosomal_bL19"/>
</dbReference>
<dbReference type="PRINTS" id="PR00061">
    <property type="entry name" value="RIBOSOMALL19"/>
</dbReference>
<proteinExistence type="inferred from homology"/>
<name>A0A1I2V7R6_9BACT</name>
<evidence type="ECO:0000256" key="1">
    <source>
        <dbReference type="ARBA" id="ARBA00005781"/>
    </source>
</evidence>
<dbReference type="InterPro" id="IPR008991">
    <property type="entry name" value="Translation_prot_SH3-like_sf"/>
</dbReference>
<keyword evidence="2 5" id="KW-0689">Ribosomal protein</keyword>
<dbReference type="GO" id="GO:0003735">
    <property type="term" value="F:structural constituent of ribosome"/>
    <property type="evidence" value="ECO:0007669"/>
    <property type="project" value="InterPro"/>
</dbReference>
<reference evidence="8" key="1">
    <citation type="submission" date="2016-10" db="EMBL/GenBank/DDBJ databases">
        <authorList>
            <person name="Varghese N."/>
            <person name="Submissions S."/>
        </authorList>
    </citation>
    <scope>NUCLEOTIDE SEQUENCE [LARGE SCALE GENOMIC DNA]</scope>
    <source>
        <strain evidence="8">LP51</strain>
    </source>
</reference>